<feature type="domain" description="Periplasmic copper-binding protein NosD beta helix" evidence="4">
    <location>
        <begin position="647"/>
        <end position="792"/>
    </location>
</feature>
<name>A0A235BP93_UNCW3</name>
<feature type="domain" description="Periplasmic copper-binding protein NosD beta helix" evidence="4">
    <location>
        <begin position="559"/>
        <end position="645"/>
    </location>
</feature>
<dbReference type="InterPro" id="IPR022441">
    <property type="entry name" value="Para_beta_helix_rpt-2"/>
</dbReference>
<organism evidence="5 6">
    <name type="scientific">candidate division WOR-3 bacterium JGI_Cruoil_03_44_89</name>
    <dbReference type="NCBI Taxonomy" id="1973748"/>
    <lineage>
        <taxon>Bacteria</taxon>
        <taxon>Bacteria division WOR-3</taxon>
    </lineage>
</organism>
<dbReference type="InterPro" id="IPR051550">
    <property type="entry name" value="SCF-Subunits/Alg-Epimerases"/>
</dbReference>
<dbReference type="Gene3D" id="2.160.20.10">
    <property type="entry name" value="Single-stranded right-handed beta-helix, Pectin lyase-like"/>
    <property type="match status" value="2"/>
</dbReference>
<dbReference type="AlphaFoldDB" id="A0A235BP93"/>
<evidence type="ECO:0000313" key="5">
    <source>
        <dbReference type="EMBL" id="OYD13829.1"/>
    </source>
</evidence>
<evidence type="ECO:0000259" key="4">
    <source>
        <dbReference type="Pfam" id="PF05048"/>
    </source>
</evidence>
<protein>
    <recommendedName>
        <fullName evidence="4">Periplasmic copper-binding protein NosD beta helix domain-containing protein</fullName>
    </recommendedName>
</protein>
<proteinExistence type="predicted"/>
<comment type="caution">
    <text evidence="5">The sequence shown here is derived from an EMBL/GenBank/DDBJ whole genome shotgun (WGS) entry which is preliminary data.</text>
</comment>
<dbReference type="NCBIfam" id="TIGR03804">
    <property type="entry name" value="para_beta_helix"/>
    <property type="match status" value="1"/>
</dbReference>
<dbReference type="InterPro" id="IPR012334">
    <property type="entry name" value="Pectin_lyas_fold"/>
</dbReference>
<sequence length="816" mass="85467">MLTYLVMLILAVNVTAVEKVSSMRVARREVAPIGVMDKAAIPQEINFQGYLTDADADTALSGNYDMVFKIYDAGTGGNVLWNESWTDVSVDGGIFNVILGETQSIPDSVFLDYTNLWLELLIEGETLTPRQKIVSVGRAYKAAHADTANYAANAGASSTSAYADSSGISVYSWDGLHATHADTADYALAANVVSVDSATYADTSNYAISAGTAYTTAYADSAGVTAYAHEAGHATYADTAQYTIGGGSTAYADSAGVAAYAHESGHSVNSDTAQWSLGVGSVSWADSAGHLVVPDSLEATVNQGLNGVLWLKNNGTGSGIMVDLAGYAGVYVMNAVNSGYHVYNAGKVGFGVQNADVGFRSFDTDTGIYAKGTHLAGYFDGNVKVASNVTSDDFYRGGVTADSALMTRKYIDQQVASAGTGSYHAPTLTVSMSPDSTGDWVCDGTSDDVEIQAALDQINTLGGGVVYVKQGTYNLTNSLDVHSNTTLMGTGPGTVLNRTTGIAMHVTGGERVVIENLRVTGSCGYGIFFYDATDGEIKQCWVEISGDHGIILAGSGGVSNSHYNVIANNICNCSGAYCILIEGYENIIQGNNCRSVTSACIYLYEAESNVVVGNVVDGGGSAYGIELAGNSMDNTITGNTLIKGELRLSSSTWNTVSSNTVFQHQIYLDNGDWNTVVGNTVRGHMGGTGIVLSAGSDFNTINSNICYNHSTHGIYLFASSNNTVTDNVCTNNGQHGISITDYSDFNVVNDNRCVSNTSYGIRIATLTCDENVVQNNMLQGNTAGSYWDAGTNTRDDDAGATGGIGGHITGGTANYE</sequence>
<dbReference type="SMART" id="SM00710">
    <property type="entry name" value="PbH1"/>
    <property type="match status" value="9"/>
</dbReference>
<keyword evidence="3" id="KW-0833">Ubl conjugation pathway</keyword>
<evidence type="ECO:0000256" key="1">
    <source>
        <dbReference type="ARBA" id="ARBA00004906"/>
    </source>
</evidence>
<accession>A0A235BP93</accession>
<evidence type="ECO:0000256" key="3">
    <source>
        <dbReference type="ARBA" id="ARBA00022786"/>
    </source>
</evidence>
<reference evidence="5 6" key="1">
    <citation type="submission" date="2017-07" db="EMBL/GenBank/DDBJ databases">
        <title>Recovery of genomes from metagenomes via a dereplication, aggregation, and scoring strategy.</title>
        <authorList>
            <person name="Sieber C.M."/>
            <person name="Probst A.J."/>
            <person name="Sharrar A."/>
            <person name="Thomas B.C."/>
            <person name="Hess M."/>
            <person name="Tringe S.G."/>
            <person name="Banfield J.F."/>
        </authorList>
    </citation>
    <scope>NUCLEOTIDE SEQUENCE [LARGE SCALE GENOMIC DNA]</scope>
    <source>
        <strain evidence="5">JGI_Cruoil_03_44_89</strain>
    </source>
</reference>
<dbReference type="SUPFAM" id="SSF51126">
    <property type="entry name" value="Pectin lyase-like"/>
    <property type="match status" value="2"/>
</dbReference>
<dbReference type="InterPro" id="IPR006626">
    <property type="entry name" value="PbH1"/>
</dbReference>
<gene>
    <name evidence="5" type="ORF">CH333_09840</name>
</gene>
<dbReference type="InterPro" id="IPR007742">
    <property type="entry name" value="NosD_dom"/>
</dbReference>
<dbReference type="InterPro" id="IPR011050">
    <property type="entry name" value="Pectin_lyase_fold/virulence"/>
</dbReference>
<dbReference type="Proteomes" id="UP000215215">
    <property type="component" value="Unassembled WGS sequence"/>
</dbReference>
<evidence type="ECO:0000256" key="2">
    <source>
        <dbReference type="ARBA" id="ARBA00022737"/>
    </source>
</evidence>
<evidence type="ECO:0000313" key="6">
    <source>
        <dbReference type="Proteomes" id="UP000215215"/>
    </source>
</evidence>
<dbReference type="PANTHER" id="PTHR22990">
    <property type="entry name" value="F-BOX ONLY PROTEIN"/>
    <property type="match status" value="1"/>
</dbReference>
<comment type="pathway">
    <text evidence="1">Protein modification; protein ubiquitination.</text>
</comment>
<dbReference type="PANTHER" id="PTHR22990:SF15">
    <property type="entry name" value="F-BOX ONLY PROTEIN 10"/>
    <property type="match status" value="1"/>
</dbReference>
<dbReference type="Pfam" id="PF05048">
    <property type="entry name" value="NosD"/>
    <property type="match status" value="2"/>
</dbReference>
<dbReference type="EMBL" id="NOZQ01000214">
    <property type="protein sequence ID" value="OYD13829.1"/>
    <property type="molecule type" value="Genomic_DNA"/>
</dbReference>
<keyword evidence="2" id="KW-0677">Repeat</keyword>